<dbReference type="GO" id="GO:0006508">
    <property type="term" value="P:proteolysis"/>
    <property type="evidence" value="ECO:0007669"/>
    <property type="project" value="InterPro"/>
</dbReference>
<evidence type="ECO:0000259" key="3">
    <source>
        <dbReference type="PROSITE" id="PS50175"/>
    </source>
</evidence>
<dbReference type="HOGENOM" id="CLU_131666_0_0_1"/>
<keyword evidence="1" id="KW-0378">Hydrolase</keyword>
<feature type="region of interest" description="Disordered" evidence="2">
    <location>
        <begin position="116"/>
        <end position="174"/>
    </location>
</feature>
<accession>A0A015L284</accession>
<dbReference type="GO" id="GO:0004190">
    <property type="term" value="F:aspartic-type endopeptidase activity"/>
    <property type="evidence" value="ECO:0007669"/>
    <property type="project" value="InterPro"/>
</dbReference>
<evidence type="ECO:0000313" key="5">
    <source>
        <dbReference type="Proteomes" id="UP000022910"/>
    </source>
</evidence>
<organism evidence="4 5">
    <name type="scientific">Rhizophagus irregularis (strain DAOM 197198w)</name>
    <name type="common">Glomus intraradices</name>
    <dbReference type="NCBI Taxonomy" id="1432141"/>
    <lineage>
        <taxon>Eukaryota</taxon>
        <taxon>Fungi</taxon>
        <taxon>Fungi incertae sedis</taxon>
        <taxon>Mucoromycota</taxon>
        <taxon>Glomeromycotina</taxon>
        <taxon>Glomeromycetes</taxon>
        <taxon>Glomerales</taxon>
        <taxon>Glomeraceae</taxon>
        <taxon>Rhizophagus</taxon>
    </lineage>
</organism>
<dbReference type="Pfam" id="PF13650">
    <property type="entry name" value="Asp_protease_2"/>
    <property type="match status" value="1"/>
</dbReference>
<keyword evidence="5" id="KW-1185">Reference proteome</keyword>
<name>A0A015L284_RHIIW</name>
<dbReference type="AlphaFoldDB" id="A0A015L284"/>
<evidence type="ECO:0000256" key="1">
    <source>
        <dbReference type="ARBA" id="ARBA00022801"/>
    </source>
</evidence>
<gene>
    <name evidence="4" type="ORF">RirG_123400</name>
</gene>
<proteinExistence type="predicted"/>
<dbReference type="Gene3D" id="2.40.70.10">
    <property type="entry name" value="Acid Proteases"/>
    <property type="match status" value="1"/>
</dbReference>
<dbReference type="InterPro" id="IPR021109">
    <property type="entry name" value="Peptidase_aspartic_dom_sf"/>
</dbReference>
<protein>
    <recommendedName>
        <fullName evidence="3">Peptidase A2 domain-containing protein</fullName>
    </recommendedName>
</protein>
<feature type="domain" description="Peptidase A2" evidence="3">
    <location>
        <begin position="2"/>
        <end position="81"/>
    </location>
</feature>
<reference evidence="4 5" key="1">
    <citation type="submission" date="2014-02" db="EMBL/GenBank/DDBJ databases">
        <title>Single nucleus genome sequencing reveals high similarity among nuclei of an endomycorrhizal fungus.</title>
        <authorList>
            <person name="Lin K."/>
            <person name="Geurts R."/>
            <person name="Zhang Z."/>
            <person name="Limpens E."/>
            <person name="Saunders D.G."/>
            <person name="Mu D."/>
            <person name="Pang E."/>
            <person name="Cao H."/>
            <person name="Cha H."/>
            <person name="Lin T."/>
            <person name="Zhou Q."/>
            <person name="Shang Y."/>
            <person name="Li Y."/>
            <person name="Ivanov S."/>
            <person name="Sharma T."/>
            <person name="Velzen R.V."/>
            <person name="Ruijter N.D."/>
            <person name="Aanen D.K."/>
            <person name="Win J."/>
            <person name="Kamoun S."/>
            <person name="Bisseling T."/>
            <person name="Huang S."/>
        </authorList>
    </citation>
    <scope>NUCLEOTIDE SEQUENCE [LARGE SCALE GENOMIC DNA]</scope>
    <source>
        <strain evidence="5">DAOM197198w</strain>
    </source>
</reference>
<evidence type="ECO:0000313" key="4">
    <source>
        <dbReference type="EMBL" id="EXX66476.1"/>
    </source>
</evidence>
<dbReference type="OrthoDB" id="778454at2759"/>
<dbReference type="EMBL" id="JEMT01018813">
    <property type="protein sequence ID" value="EXX66476.1"/>
    <property type="molecule type" value="Genomic_DNA"/>
</dbReference>
<dbReference type="PROSITE" id="PS50175">
    <property type="entry name" value="ASP_PROT_RETROV"/>
    <property type="match status" value="1"/>
</dbReference>
<comment type="caution">
    <text evidence="4">The sequence shown here is derived from an EMBL/GenBank/DDBJ whole genome shotgun (WGS) entry which is preliminary data.</text>
</comment>
<dbReference type="InterPro" id="IPR001995">
    <property type="entry name" value="Peptidase_A2_cat"/>
</dbReference>
<feature type="compositionally biased region" description="Acidic residues" evidence="2">
    <location>
        <begin position="120"/>
        <end position="155"/>
    </location>
</feature>
<feature type="compositionally biased region" description="Basic residues" evidence="2">
    <location>
        <begin position="165"/>
        <end position="174"/>
    </location>
</feature>
<sequence length="174" mass="19770">MIRALVDTGAGPSVITNELRRELNIPITKKSNVVLTIANGKSIASLGRAEIKIEIDENLEIPLEFEVIDSKRKDLILGTDLLKYGIINMREGLLTIELDDEIYEIPIDFKGKKNVKFDESEGESESDEDSENMENMSDDSSEESESENEYEDNEKEEVLSTMEKVRRKKKNNVK</sequence>
<evidence type="ECO:0000256" key="2">
    <source>
        <dbReference type="SAM" id="MobiDB-lite"/>
    </source>
</evidence>
<dbReference type="SUPFAM" id="SSF50630">
    <property type="entry name" value="Acid proteases"/>
    <property type="match status" value="1"/>
</dbReference>
<dbReference type="CDD" id="cd00303">
    <property type="entry name" value="retropepsin_like"/>
    <property type="match status" value="1"/>
</dbReference>
<dbReference type="Proteomes" id="UP000022910">
    <property type="component" value="Unassembled WGS sequence"/>
</dbReference>